<sequence length="241" mass="27586">MFIDKQSPIPMYHQIMENLKKQIEDGTLAPDTLIPSEREYAERFGISRMTVRQALSNLVNEGYLYRQKGKGTFVSRKKFEQPLQGLTGFTEDMRQRGLKASSHLIDFKKTACPEHLLPVLQLSNNDAVYELKRIRLANDEPMAIETSYMPETFAGDLTKEHLTGSLYEYMENHTGLAIAHAKQELEANVASVEEAHVLSISTGSPVLSIARTTYFQNDLPFEYVLSVYRGDRYKFIHTMER</sequence>
<dbReference type="FunFam" id="1.10.10.10:FF:000079">
    <property type="entry name" value="GntR family transcriptional regulator"/>
    <property type="match status" value="1"/>
</dbReference>
<dbReference type="RefSeq" id="WP_034316562.1">
    <property type="nucleotide sequence ID" value="NZ_JOTP01000001.1"/>
</dbReference>
<reference evidence="5 6" key="1">
    <citation type="submission" date="2012-09" db="EMBL/GenBank/DDBJ databases">
        <title>Genome Sequence of Bacillus sp. DW5-4.</title>
        <authorList>
            <person name="Lai Q."/>
            <person name="Liu Y."/>
            <person name="Shao Z."/>
        </authorList>
    </citation>
    <scope>NUCLEOTIDE SEQUENCE [LARGE SCALE GENOMIC DNA]</scope>
    <source>
        <strain evidence="5 6">DW5-4</strain>
    </source>
</reference>
<evidence type="ECO:0000256" key="1">
    <source>
        <dbReference type="ARBA" id="ARBA00023015"/>
    </source>
</evidence>
<feature type="domain" description="HTH gntR-type" evidence="4">
    <location>
        <begin position="9"/>
        <end position="77"/>
    </location>
</feature>
<keyword evidence="3" id="KW-0804">Transcription</keyword>
<dbReference type="PRINTS" id="PR00035">
    <property type="entry name" value="HTHGNTR"/>
</dbReference>
<dbReference type="Proteomes" id="UP000028091">
    <property type="component" value="Unassembled WGS sequence"/>
</dbReference>
<evidence type="ECO:0000256" key="3">
    <source>
        <dbReference type="ARBA" id="ARBA00023163"/>
    </source>
</evidence>
<dbReference type="InterPro" id="IPR036388">
    <property type="entry name" value="WH-like_DNA-bd_sf"/>
</dbReference>
<dbReference type="EMBL" id="JOTP01000001">
    <property type="protein sequence ID" value="KEP28016.1"/>
    <property type="molecule type" value="Genomic_DNA"/>
</dbReference>
<dbReference type="AlphaFoldDB" id="A0A081LFJ0"/>
<evidence type="ECO:0000313" key="6">
    <source>
        <dbReference type="Proteomes" id="UP000028091"/>
    </source>
</evidence>
<accession>A0A081LFJ0</accession>
<dbReference type="Gene3D" id="1.10.10.10">
    <property type="entry name" value="Winged helix-like DNA-binding domain superfamily/Winged helix DNA-binding domain"/>
    <property type="match status" value="1"/>
</dbReference>
<dbReference type="OrthoDB" id="9815017at2"/>
<protein>
    <submittedName>
        <fullName evidence="5">GntR family transcriptional regulator</fullName>
    </submittedName>
</protein>
<dbReference type="Gene3D" id="3.40.1410.10">
    <property type="entry name" value="Chorismate lyase-like"/>
    <property type="match status" value="1"/>
</dbReference>
<dbReference type="Pfam" id="PF07702">
    <property type="entry name" value="UTRA"/>
    <property type="match status" value="1"/>
</dbReference>
<dbReference type="PROSITE" id="PS50949">
    <property type="entry name" value="HTH_GNTR"/>
    <property type="match status" value="1"/>
</dbReference>
<dbReference type="SMART" id="SM00866">
    <property type="entry name" value="UTRA"/>
    <property type="match status" value="1"/>
</dbReference>
<dbReference type="SMART" id="SM00345">
    <property type="entry name" value="HTH_GNTR"/>
    <property type="match status" value="1"/>
</dbReference>
<dbReference type="InterPro" id="IPR050679">
    <property type="entry name" value="Bact_HTH_transcr_reg"/>
</dbReference>
<name>A0A081LFJ0_9BACI</name>
<evidence type="ECO:0000256" key="2">
    <source>
        <dbReference type="ARBA" id="ARBA00023125"/>
    </source>
</evidence>
<dbReference type="eggNOG" id="COG2188">
    <property type="taxonomic scope" value="Bacteria"/>
</dbReference>
<dbReference type="CDD" id="cd07377">
    <property type="entry name" value="WHTH_GntR"/>
    <property type="match status" value="1"/>
</dbReference>
<comment type="caution">
    <text evidence="5">The sequence shown here is derived from an EMBL/GenBank/DDBJ whole genome shotgun (WGS) entry which is preliminary data.</text>
</comment>
<dbReference type="GO" id="GO:0003677">
    <property type="term" value="F:DNA binding"/>
    <property type="evidence" value="ECO:0007669"/>
    <property type="project" value="UniProtKB-KW"/>
</dbReference>
<keyword evidence="1" id="KW-0805">Transcription regulation</keyword>
<dbReference type="GO" id="GO:0003700">
    <property type="term" value="F:DNA-binding transcription factor activity"/>
    <property type="evidence" value="ECO:0007669"/>
    <property type="project" value="InterPro"/>
</dbReference>
<gene>
    <name evidence="5" type="ORF">BA70_00035</name>
</gene>
<organism evidence="5 6">
    <name type="scientific">Bacillus zhangzhouensis</name>
    <dbReference type="NCBI Taxonomy" id="1178540"/>
    <lineage>
        <taxon>Bacteria</taxon>
        <taxon>Bacillati</taxon>
        <taxon>Bacillota</taxon>
        <taxon>Bacilli</taxon>
        <taxon>Bacillales</taxon>
        <taxon>Bacillaceae</taxon>
        <taxon>Bacillus</taxon>
    </lineage>
</organism>
<dbReference type="PANTHER" id="PTHR44846">
    <property type="entry name" value="MANNOSYL-D-GLYCERATE TRANSPORT/METABOLISM SYSTEM REPRESSOR MNGR-RELATED"/>
    <property type="match status" value="1"/>
</dbReference>
<dbReference type="InterPro" id="IPR036390">
    <property type="entry name" value="WH_DNA-bd_sf"/>
</dbReference>
<dbReference type="GO" id="GO:0045892">
    <property type="term" value="P:negative regulation of DNA-templated transcription"/>
    <property type="evidence" value="ECO:0007669"/>
    <property type="project" value="TreeGrafter"/>
</dbReference>
<dbReference type="PANTHER" id="PTHR44846:SF1">
    <property type="entry name" value="MANNOSYL-D-GLYCERATE TRANSPORT_METABOLISM SYSTEM REPRESSOR MNGR-RELATED"/>
    <property type="match status" value="1"/>
</dbReference>
<dbReference type="InterPro" id="IPR000524">
    <property type="entry name" value="Tscrpt_reg_HTH_GntR"/>
</dbReference>
<evidence type="ECO:0000313" key="5">
    <source>
        <dbReference type="EMBL" id="KEP28016.1"/>
    </source>
</evidence>
<dbReference type="Pfam" id="PF00392">
    <property type="entry name" value="GntR"/>
    <property type="match status" value="1"/>
</dbReference>
<evidence type="ECO:0000259" key="4">
    <source>
        <dbReference type="PROSITE" id="PS50949"/>
    </source>
</evidence>
<keyword evidence="6" id="KW-1185">Reference proteome</keyword>
<keyword evidence="2" id="KW-0238">DNA-binding</keyword>
<proteinExistence type="predicted"/>
<dbReference type="SUPFAM" id="SSF64288">
    <property type="entry name" value="Chorismate lyase-like"/>
    <property type="match status" value="1"/>
</dbReference>
<dbReference type="InterPro" id="IPR011663">
    <property type="entry name" value="UTRA"/>
</dbReference>
<dbReference type="SUPFAM" id="SSF46785">
    <property type="entry name" value="Winged helix' DNA-binding domain"/>
    <property type="match status" value="1"/>
</dbReference>
<dbReference type="InterPro" id="IPR028978">
    <property type="entry name" value="Chorismate_lyase_/UTRA_dom_sf"/>
</dbReference>